<name>A0A3M7QN04_BRAPC</name>
<dbReference type="EMBL" id="REGN01005693">
    <property type="protein sequence ID" value="RNA12451.1"/>
    <property type="molecule type" value="Genomic_DNA"/>
</dbReference>
<organism evidence="1 2">
    <name type="scientific">Brachionus plicatilis</name>
    <name type="common">Marine rotifer</name>
    <name type="synonym">Brachionus muelleri</name>
    <dbReference type="NCBI Taxonomy" id="10195"/>
    <lineage>
        <taxon>Eukaryota</taxon>
        <taxon>Metazoa</taxon>
        <taxon>Spiralia</taxon>
        <taxon>Gnathifera</taxon>
        <taxon>Rotifera</taxon>
        <taxon>Eurotatoria</taxon>
        <taxon>Monogononta</taxon>
        <taxon>Pseudotrocha</taxon>
        <taxon>Ploima</taxon>
        <taxon>Brachionidae</taxon>
        <taxon>Brachionus</taxon>
    </lineage>
</organism>
<comment type="caution">
    <text evidence="1">The sequence shown here is derived from an EMBL/GenBank/DDBJ whole genome shotgun (WGS) entry which is preliminary data.</text>
</comment>
<evidence type="ECO:0000313" key="1">
    <source>
        <dbReference type="EMBL" id="RNA12451.1"/>
    </source>
</evidence>
<gene>
    <name evidence="1" type="ORF">BpHYR1_031443</name>
</gene>
<protein>
    <submittedName>
        <fullName evidence="1">Uncharacterized protein</fullName>
    </submittedName>
</protein>
<sequence length="179" mass="21002">MKPNIINKNFFQHRCQVLGVPQEGPVNIFQKAKQPNYKDLEIKTPNNYMRQIIHVSASITTWKDNLNIFFVESFEIDTLNVSSDTIYSINFEVLEILIKALKIYDYYAVEMNFVPPRLAQNLFKQRFKCEAKNEKKMLYNLNKFNKALTNVLSMSVLLKSKLMDLKAKNKRSEKLLTKV</sequence>
<dbReference type="AlphaFoldDB" id="A0A3M7QN04"/>
<dbReference type="Proteomes" id="UP000276133">
    <property type="component" value="Unassembled WGS sequence"/>
</dbReference>
<accession>A0A3M7QN04</accession>
<keyword evidence="2" id="KW-1185">Reference proteome</keyword>
<reference evidence="1 2" key="1">
    <citation type="journal article" date="2018" name="Sci. Rep.">
        <title>Genomic signatures of local adaptation to the degree of environmental predictability in rotifers.</title>
        <authorList>
            <person name="Franch-Gras L."/>
            <person name="Hahn C."/>
            <person name="Garcia-Roger E.M."/>
            <person name="Carmona M.J."/>
            <person name="Serra M."/>
            <person name="Gomez A."/>
        </authorList>
    </citation>
    <scope>NUCLEOTIDE SEQUENCE [LARGE SCALE GENOMIC DNA]</scope>
    <source>
        <strain evidence="1">HYR1</strain>
    </source>
</reference>
<evidence type="ECO:0000313" key="2">
    <source>
        <dbReference type="Proteomes" id="UP000276133"/>
    </source>
</evidence>
<proteinExistence type="predicted"/>